<keyword evidence="3" id="KW-1185">Reference proteome</keyword>
<dbReference type="AlphaFoldDB" id="A0A2S5RF42"/>
<dbReference type="STRING" id="1399797.GCA_000518285_01327"/>
<dbReference type="Proteomes" id="UP000237865">
    <property type="component" value="Unassembled WGS sequence"/>
</dbReference>
<feature type="transmembrane region" description="Helical" evidence="1">
    <location>
        <begin position="564"/>
        <end position="585"/>
    </location>
</feature>
<evidence type="ECO:0000313" key="3">
    <source>
        <dbReference type="Proteomes" id="UP000237865"/>
    </source>
</evidence>
<feature type="transmembrane region" description="Helical" evidence="1">
    <location>
        <begin position="20"/>
        <end position="41"/>
    </location>
</feature>
<reference evidence="2 3" key="1">
    <citation type="submission" date="2017-11" db="EMBL/GenBank/DDBJ databases">
        <title>Genome sequence of Entomoplasma lucivorax PIPN-2 (ATCC 49196).</title>
        <authorList>
            <person name="Lo W.-S."/>
            <person name="Gasparich G.E."/>
            <person name="Kuo C.-H."/>
        </authorList>
    </citation>
    <scope>NUCLEOTIDE SEQUENCE [LARGE SCALE GENOMIC DNA]</scope>
    <source>
        <strain evidence="2 3">PIPN-2</strain>
    </source>
</reference>
<sequence>MKLPIFKYFFKSTLKSKFLLISSGVIGLTFLVILVIFTFSLQSNSSTLNASPSALRIILFVIGILQITVINTFVFAKYFSNSTKDGTMSLEIRSGISKTQMFFQRILLSKVWTVSWYLFFSLMIVIFAIASPSDPFKILLFNLSLGFIVVFLYDLFLTAILSFVSSFGSTVILGILSTLVLLLGVITPMVPELVRITDKTGLTNYTTQAYRDHETFLISNKVRNLAKKYEKLEHKSFTNTMLKSYVGLSEAIVKVRQYVPVDTPTTLEQKEIYAIALSGLLTEFSQGIIKQGVKYEYENEEEINRNPILKYLNNVKKLHDLGKEPYNFANHYGQNTWTKSFYYNKIGHGPNETFVFNFDSKFGFNNLIKEIPNKIENQEGYNMDEIKEFNEIINQIVKESFINFDARLPIDDIQNWTNWVFEVDNQANNKNEWLEYVNISIGARMYQTAFIKAINSPINLPLPNKNKDNSYPYTLDEYYEKVRVQLYANPWTMFDTILTSNYYGGDILGNKIAMTSMNQPWINDEIILKKNTAKPKKDEGDIFNSIDDGFAIELEIKGKIFNPFLAIGVYALIFIILIMVSYLTFRKTMKK</sequence>
<evidence type="ECO:0000256" key="1">
    <source>
        <dbReference type="SAM" id="Phobius"/>
    </source>
</evidence>
<gene>
    <name evidence="2" type="ORF">ELUCI_v1c01200</name>
</gene>
<evidence type="ECO:0000313" key="2">
    <source>
        <dbReference type="EMBL" id="PPE05832.1"/>
    </source>
</evidence>
<keyword evidence="1" id="KW-1133">Transmembrane helix</keyword>
<protein>
    <submittedName>
        <fullName evidence="2">Uncharacterized protein</fullName>
    </submittedName>
</protein>
<feature type="transmembrane region" description="Helical" evidence="1">
    <location>
        <begin position="111"/>
        <end position="132"/>
    </location>
</feature>
<feature type="transmembrane region" description="Helical" evidence="1">
    <location>
        <begin position="138"/>
        <end position="164"/>
    </location>
</feature>
<comment type="caution">
    <text evidence="2">The sequence shown here is derived from an EMBL/GenBank/DDBJ whole genome shotgun (WGS) entry which is preliminary data.</text>
</comment>
<keyword evidence="1" id="KW-0812">Transmembrane</keyword>
<organism evidence="2 3">
    <name type="scientific">Williamsoniiplasma lucivorax</name>
    <dbReference type="NCBI Taxonomy" id="209274"/>
    <lineage>
        <taxon>Bacteria</taxon>
        <taxon>Bacillati</taxon>
        <taxon>Mycoplasmatota</taxon>
        <taxon>Mollicutes</taxon>
        <taxon>Entomoplasmatales</taxon>
        <taxon>Williamsoniiplasma</taxon>
    </lineage>
</organism>
<feature type="transmembrane region" description="Helical" evidence="1">
    <location>
        <begin position="53"/>
        <end position="76"/>
    </location>
</feature>
<feature type="transmembrane region" description="Helical" evidence="1">
    <location>
        <begin position="171"/>
        <end position="190"/>
    </location>
</feature>
<dbReference type="EMBL" id="PHNE01000001">
    <property type="protein sequence ID" value="PPE05832.1"/>
    <property type="molecule type" value="Genomic_DNA"/>
</dbReference>
<accession>A0A2S5RF42</accession>
<name>A0A2S5RF42_9MOLU</name>
<keyword evidence="1" id="KW-0472">Membrane</keyword>
<proteinExistence type="predicted"/>